<name>A0AAJ7VZ89_CEPCN</name>
<evidence type="ECO:0000256" key="1">
    <source>
        <dbReference type="SAM" id="MobiDB-lite"/>
    </source>
</evidence>
<evidence type="ECO:0000313" key="3">
    <source>
        <dbReference type="Proteomes" id="UP000694920"/>
    </source>
</evidence>
<protein>
    <submittedName>
        <fullName evidence="4">Uncharacterized protein LOC107265539 isoform X1</fullName>
    </submittedName>
</protein>
<dbReference type="SUPFAM" id="SSF82895">
    <property type="entry name" value="TSP-1 type 1 repeat"/>
    <property type="match status" value="1"/>
</dbReference>
<dbReference type="Proteomes" id="UP000694920">
    <property type="component" value="Unplaced"/>
</dbReference>
<dbReference type="AlphaFoldDB" id="A0AAJ7VZ89"/>
<accession>A0AAJ7VZ89</accession>
<evidence type="ECO:0000313" key="4">
    <source>
        <dbReference type="RefSeq" id="XP_024938571.1"/>
    </source>
</evidence>
<proteinExistence type="predicted"/>
<feature type="compositionally biased region" description="Acidic residues" evidence="1">
    <location>
        <begin position="136"/>
        <end position="154"/>
    </location>
</feature>
<keyword evidence="3" id="KW-1185">Reference proteome</keyword>
<dbReference type="InterPro" id="IPR000884">
    <property type="entry name" value="TSP1_rpt"/>
</dbReference>
<dbReference type="InterPro" id="IPR036383">
    <property type="entry name" value="TSP1_rpt_sf"/>
</dbReference>
<feature type="signal peptide" evidence="2">
    <location>
        <begin position="1"/>
        <end position="24"/>
    </location>
</feature>
<dbReference type="KEGG" id="ccin:107265539"/>
<feature type="chain" id="PRO_5042556704" evidence="2">
    <location>
        <begin position="25"/>
        <end position="259"/>
    </location>
</feature>
<dbReference type="Gene3D" id="2.20.100.10">
    <property type="entry name" value="Thrombospondin type-1 (TSP1) repeat"/>
    <property type="match status" value="1"/>
</dbReference>
<dbReference type="RefSeq" id="XP_024938571.1">
    <property type="nucleotide sequence ID" value="XM_025082803.1"/>
</dbReference>
<reference evidence="4" key="1">
    <citation type="submission" date="2025-08" db="UniProtKB">
        <authorList>
            <consortium name="RefSeq"/>
        </authorList>
    </citation>
    <scope>IDENTIFICATION</scope>
</reference>
<dbReference type="Pfam" id="PF00090">
    <property type="entry name" value="TSP_1"/>
    <property type="match status" value="1"/>
</dbReference>
<evidence type="ECO:0000256" key="2">
    <source>
        <dbReference type="SAM" id="SignalP"/>
    </source>
</evidence>
<feature type="region of interest" description="Disordered" evidence="1">
    <location>
        <begin position="83"/>
        <end position="113"/>
    </location>
</feature>
<feature type="compositionally biased region" description="Basic residues" evidence="1">
    <location>
        <begin position="198"/>
        <end position="208"/>
    </location>
</feature>
<keyword evidence="2" id="KW-0732">Signal</keyword>
<organism evidence="3 4">
    <name type="scientific">Cephus cinctus</name>
    <name type="common">Wheat stem sawfly</name>
    <dbReference type="NCBI Taxonomy" id="211228"/>
    <lineage>
        <taxon>Eukaryota</taxon>
        <taxon>Metazoa</taxon>
        <taxon>Ecdysozoa</taxon>
        <taxon>Arthropoda</taxon>
        <taxon>Hexapoda</taxon>
        <taxon>Insecta</taxon>
        <taxon>Pterygota</taxon>
        <taxon>Neoptera</taxon>
        <taxon>Endopterygota</taxon>
        <taxon>Hymenoptera</taxon>
        <taxon>Cephoidea</taxon>
        <taxon>Cephidae</taxon>
        <taxon>Cephus</taxon>
    </lineage>
</organism>
<dbReference type="SMART" id="SM00209">
    <property type="entry name" value="TSP1"/>
    <property type="match status" value="1"/>
</dbReference>
<feature type="compositionally biased region" description="Basic and acidic residues" evidence="1">
    <location>
        <begin position="168"/>
        <end position="187"/>
    </location>
</feature>
<sequence>MSYAIRTLVLKLSVLLPLLVVVYSGVSSTESIGNLTKKEIKNTANVTLVSSVLQDAAKNTSLPRKDAVAIVEAPVDGRQELEKEGATKMEKKRESQVVRSKEKVKSKLRETNKRKTDSLEILDDINERNVENIKDDNEDEDNSYDQDNEDVDDNCNDKGHIFKSGMRNKKEDAKNEPSHYSEEGQRSDDDDEEEFQRKFKRGGRHGRQGPKIWDQWGKWSSCSVTCGMGKLTRWRHCIAGSCSIGEKEAQLKTCTFASC</sequence>
<feature type="region of interest" description="Disordered" evidence="1">
    <location>
        <begin position="130"/>
        <end position="210"/>
    </location>
</feature>
<gene>
    <name evidence="4" type="primary">LOC107265539</name>
</gene>
<dbReference type="PROSITE" id="PS50092">
    <property type="entry name" value="TSP1"/>
    <property type="match status" value="1"/>
</dbReference>
<dbReference type="GeneID" id="107265539"/>